<gene>
    <name evidence="2" type="ORF">AYBTSS11_LOCUS16854</name>
</gene>
<sequence length="168" mass="18762">MGLSSAQRISLLYAQRVSLYARRVSLHHATCLAPPLHATRLASSCVIVSLLRPSNLLYTICRFNLESNDKTFRSMMNLFLKMKDIRLNLSTGFRSRSTTKRTTDKPQILSSPSTSLIFSGQLTSIRPDRPREERAQPTRAPPDLGPLENLTLASSSGEILRPEMVCMA</sequence>
<dbReference type="EMBL" id="OY731402">
    <property type="protein sequence ID" value="CAJ1956792.1"/>
    <property type="molecule type" value="Genomic_DNA"/>
</dbReference>
<keyword evidence="3" id="KW-1185">Reference proteome</keyword>
<protein>
    <submittedName>
        <fullName evidence="2">Uncharacterized protein</fullName>
    </submittedName>
</protein>
<evidence type="ECO:0000313" key="3">
    <source>
        <dbReference type="Proteomes" id="UP001189624"/>
    </source>
</evidence>
<proteinExistence type="predicted"/>
<evidence type="ECO:0000256" key="1">
    <source>
        <dbReference type="SAM" id="MobiDB-lite"/>
    </source>
</evidence>
<feature type="region of interest" description="Disordered" evidence="1">
    <location>
        <begin position="126"/>
        <end position="148"/>
    </location>
</feature>
<organism evidence="2 3">
    <name type="scientific">Sphenostylis stenocarpa</name>
    <dbReference type="NCBI Taxonomy" id="92480"/>
    <lineage>
        <taxon>Eukaryota</taxon>
        <taxon>Viridiplantae</taxon>
        <taxon>Streptophyta</taxon>
        <taxon>Embryophyta</taxon>
        <taxon>Tracheophyta</taxon>
        <taxon>Spermatophyta</taxon>
        <taxon>Magnoliopsida</taxon>
        <taxon>eudicotyledons</taxon>
        <taxon>Gunneridae</taxon>
        <taxon>Pentapetalae</taxon>
        <taxon>rosids</taxon>
        <taxon>fabids</taxon>
        <taxon>Fabales</taxon>
        <taxon>Fabaceae</taxon>
        <taxon>Papilionoideae</taxon>
        <taxon>50 kb inversion clade</taxon>
        <taxon>NPAAA clade</taxon>
        <taxon>indigoferoid/millettioid clade</taxon>
        <taxon>Phaseoleae</taxon>
        <taxon>Sphenostylis</taxon>
    </lineage>
</organism>
<name>A0AA86VQL1_9FABA</name>
<dbReference type="AlphaFoldDB" id="A0AA86VQL1"/>
<evidence type="ECO:0000313" key="2">
    <source>
        <dbReference type="EMBL" id="CAJ1956792.1"/>
    </source>
</evidence>
<dbReference type="Proteomes" id="UP001189624">
    <property type="component" value="Chromosome 5"/>
</dbReference>
<reference evidence="2" key="1">
    <citation type="submission" date="2023-10" db="EMBL/GenBank/DDBJ databases">
        <authorList>
            <person name="Domelevo Entfellner J.-B."/>
        </authorList>
    </citation>
    <scope>NUCLEOTIDE SEQUENCE</scope>
</reference>
<accession>A0AA86VQL1</accession>
<dbReference type="Gramene" id="rna-AYBTSS11_LOCUS16854">
    <property type="protein sequence ID" value="CAJ1956792.1"/>
    <property type="gene ID" value="gene-AYBTSS11_LOCUS16854"/>
</dbReference>
<feature type="compositionally biased region" description="Basic and acidic residues" evidence="1">
    <location>
        <begin position="126"/>
        <end position="136"/>
    </location>
</feature>